<evidence type="ECO:0000313" key="3">
    <source>
        <dbReference type="Proteomes" id="UP000253303"/>
    </source>
</evidence>
<dbReference type="AlphaFoldDB" id="A0A366LR77"/>
<name>A0A366LR77_9ACTN</name>
<proteinExistence type="predicted"/>
<evidence type="ECO:0000256" key="1">
    <source>
        <dbReference type="SAM" id="MobiDB-lite"/>
    </source>
</evidence>
<evidence type="ECO:0000313" key="2">
    <source>
        <dbReference type="EMBL" id="RBQ15814.1"/>
    </source>
</evidence>
<accession>A0A366LR77</accession>
<protein>
    <submittedName>
        <fullName evidence="2">Uncharacterized protein</fullName>
    </submittedName>
</protein>
<dbReference type="EMBL" id="QMEY01000020">
    <property type="protein sequence ID" value="RBQ15814.1"/>
    <property type="molecule type" value="Genomic_DNA"/>
</dbReference>
<organism evidence="2 3">
    <name type="scientific">Spongiactinospora rosea</name>
    <dbReference type="NCBI Taxonomy" id="2248750"/>
    <lineage>
        <taxon>Bacteria</taxon>
        <taxon>Bacillati</taxon>
        <taxon>Actinomycetota</taxon>
        <taxon>Actinomycetes</taxon>
        <taxon>Streptosporangiales</taxon>
        <taxon>Streptosporangiaceae</taxon>
        <taxon>Spongiactinospora</taxon>
    </lineage>
</organism>
<keyword evidence="3" id="KW-1185">Reference proteome</keyword>
<comment type="caution">
    <text evidence="2">The sequence shown here is derived from an EMBL/GenBank/DDBJ whole genome shotgun (WGS) entry which is preliminary data.</text>
</comment>
<dbReference type="Proteomes" id="UP000253303">
    <property type="component" value="Unassembled WGS sequence"/>
</dbReference>
<sequence length="146" mass="15684">MDHLPAAPKVSADAGEGSPRQVADQIGVAAEFRLMMILGVALFWPGPESHDKRDTTFSLSPALTGAKAEVNHPRPNYPQACLSVRVDRARSAPNRGASAVEQRQALCRISLLNQLVGVSVPVIGRLPVKESCGCFGTTAENVRRWL</sequence>
<gene>
    <name evidence="2" type="ORF">DP939_32875</name>
</gene>
<reference evidence="2 3" key="1">
    <citation type="submission" date="2018-06" db="EMBL/GenBank/DDBJ databases">
        <title>Sphaerisporangium craniellae sp. nov., isolated from a marine sponge in the South China Sea.</title>
        <authorList>
            <person name="Li L."/>
        </authorList>
    </citation>
    <scope>NUCLEOTIDE SEQUENCE [LARGE SCALE GENOMIC DNA]</scope>
    <source>
        <strain evidence="2 3">LHW63015</strain>
    </source>
</reference>
<feature type="region of interest" description="Disordered" evidence="1">
    <location>
        <begin position="1"/>
        <end position="20"/>
    </location>
</feature>